<evidence type="ECO:0000256" key="5">
    <source>
        <dbReference type="SAM" id="Phobius"/>
    </source>
</evidence>
<organism evidence="7 8">
    <name type="scientific">Shimia gijangensis</name>
    <dbReference type="NCBI Taxonomy" id="1470563"/>
    <lineage>
        <taxon>Bacteria</taxon>
        <taxon>Pseudomonadati</taxon>
        <taxon>Pseudomonadota</taxon>
        <taxon>Alphaproteobacteria</taxon>
        <taxon>Rhodobacterales</taxon>
        <taxon>Roseobacteraceae</taxon>
    </lineage>
</organism>
<feature type="transmembrane region" description="Helical" evidence="5">
    <location>
        <begin position="108"/>
        <end position="128"/>
    </location>
</feature>
<keyword evidence="8" id="KW-1185">Reference proteome</keyword>
<feature type="domain" description="RDD" evidence="6">
    <location>
        <begin position="25"/>
        <end position="141"/>
    </location>
</feature>
<dbReference type="AlphaFoldDB" id="A0A1M6N6A0"/>
<evidence type="ECO:0000313" key="8">
    <source>
        <dbReference type="Proteomes" id="UP000183982"/>
    </source>
</evidence>
<dbReference type="InterPro" id="IPR010432">
    <property type="entry name" value="RDD"/>
</dbReference>
<gene>
    <name evidence="7" type="ORF">SAMN05444000_11558</name>
</gene>
<evidence type="ECO:0000256" key="3">
    <source>
        <dbReference type="ARBA" id="ARBA00022989"/>
    </source>
</evidence>
<sequence>MTHMAQMDYSLPNPDTQPEFYADVPTKRLVAWFFDLIVIVAISALIVPFTAFVGLFFFGFLMLVTGFIYRTVTLATGSATWGMRLVSIEFRDRTGQKFDLGSAFLHTLGYHISISIFPAQIVSIILMLTSSRAQGLTDHVMGSVAINRAARF</sequence>
<evidence type="ECO:0000256" key="2">
    <source>
        <dbReference type="ARBA" id="ARBA00022692"/>
    </source>
</evidence>
<evidence type="ECO:0000256" key="4">
    <source>
        <dbReference type="ARBA" id="ARBA00023136"/>
    </source>
</evidence>
<name>A0A1M6N6A0_9RHOB</name>
<dbReference type="GO" id="GO:0016020">
    <property type="term" value="C:membrane"/>
    <property type="evidence" value="ECO:0007669"/>
    <property type="project" value="UniProtKB-SubCell"/>
</dbReference>
<keyword evidence="2 5" id="KW-0812">Transmembrane</keyword>
<dbReference type="Pfam" id="PF06271">
    <property type="entry name" value="RDD"/>
    <property type="match status" value="1"/>
</dbReference>
<dbReference type="OrthoDB" id="7270324at2"/>
<feature type="transmembrane region" description="Helical" evidence="5">
    <location>
        <begin position="67"/>
        <end position="87"/>
    </location>
</feature>
<evidence type="ECO:0000256" key="1">
    <source>
        <dbReference type="ARBA" id="ARBA00004141"/>
    </source>
</evidence>
<dbReference type="Proteomes" id="UP000183982">
    <property type="component" value="Unassembled WGS sequence"/>
</dbReference>
<evidence type="ECO:0000313" key="7">
    <source>
        <dbReference type="EMBL" id="SHJ91229.1"/>
    </source>
</evidence>
<dbReference type="EMBL" id="FQZQ01000015">
    <property type="protein sequence ID" value="SHJ91229.1"/>
    <property type="molecule type" value="Genomic_DNA"/>
</dbReference>
<accession>A0A1M6N6A0</accession>
<keyword evidence="4 5" id="KW-0472">Membrane</keyword>
<proteinExistence type="predicted"/>
<reference evidence="8" key="1">
    <citation type="submission" date="2016-11" db="EMBL/GenBank/DDBJ databases">
        <authorList>
            <person name="Varghese N."/>
            <person name="Submissions S."/>
        </authorList>
    </citation>
    <scope>NUCLEOTIDE SEQUENCE [LARGE SCALE GENOMIC DNA]</scope>
    <source>
        <strain evidence="8">DSM 100564</strain>
    </source>
</reference>
<feature type="transmembrane region" description="Helical" evidence="5">
    <location>
        <begin position="36"/>
        <end position="61"/>
    </location>
</feature>
<dbReference type="STRING" id="1470563.SAMN05444000_11558"/>
<comment type="subcellular location">
    <subcellularLocation>
        <location evidence="1">Membrane</location>
        <topology evidence="1">Multi-pass membrane protein</topology>
    </subcellularLocation>
</comment>
<evidence type="ECO:0000259" key="6">
    <source>
        <dbReference type="Pfam" id="PF06271"/>
    </source>
</evidence>
<keyword evidence="3 5" id="KW-1133">Transmembrane helix</keyword>
<protein>
    <submittedName>
        <fullName evidence="7">RDD family protein</fullName>
    </submittedName>
</protein>